<feature type="compositionally biased region" description="Polar residues" evidence="1">
    <location>
        <begin position="60"/>
        <end position="70"/>
    </location>
</feature>
<accession>A0A9P7Y6X1</accession>
<feature type="compositionally biased region" description="Polar residues" evidence="1">
    <location>
        <begin position="101"/>
        <end position="111"/>
    </location>
</feature>
<proteinExistence type="predicted"/>
<feature type="region of interest" description="Disordered" evidence="1">
    <location>
        <begin position="1"/>
        <end position="111"/>
    </location>
</feature>
<evidence type="ECO:0000313" key="2">
    <source>
        <dbReference type="EMBL" id="KAG9228052.1"/>
    </source>
</evidence>
<sequence length="111" mass="12492">DRPVVNESPSLVDLPKASKAARNNRIGPRRRSYISVDGGTSRRSRRTRPPVPSKAEDLTRTASTNLSQRVLRQRPRRNVANNVRATRSSVKPQGVLKRQPTKTTRGNVREK</sequence>
<keyword evidence="3" id="KW-1185">Reference proteome</keyword>
<name>A0A9P7Y6X1_9HELO</name>
<dbReference type="Proteomes" id="UP000824998">
    <property type="component" value="Unassembled WGS sequence"/>
</dbReference>
<comment type="caution">
    <text evidence="2">The sequence shown here is derived from an EMBL/GenBank/DDBJ whole genome shotgun (WGS) entry which is preliminary data.</text>
</comment>
<feature type="non-terminal residue" evidence="2">
    <location>
        <position position="1"/>
    </location>
</feature>
<reference evidence="2" key="1">
    <citation type="journal article" date="2021" name="IMA Fungus">
        <title>Genomic characterization of three marine fungi, including Emericellopsis atlantica sp. nov. with signatures of a generalist lifestyle and marine biomass degradation.</title>
        <authorList>
            <person name="Hagestad O.C."/>
            <person name="Hou L."/>
            <person name="Andersen J.H."/>
            <person name="Hansen E.H."/>
            <person name="Altermark B."/>
            <person name="Li C."/>
            <person name="Kuhnert E."/>
            <person name="Cox R.J."/>
            <person name="Crous P.W."/>
            <person name="Spatafora J.W."/>
            <person name="Lail K."/>
            <person name="Amirebrahimi M."/>
            <person name="Lipzen A."/>
            <person name="Pangilinan J."/>
            <person name="Andreopoulos W."/>
            <person name="Hayes R.D."/>
            <person name="Ng V."/>
            <person name="Grigoriev I.V."/>
            <person name="Jackson S.A."/>
            <person name="Sutton T.D.S."/>
            <person name="Dobson A.D.W."/>
            <person name="Rama T."/>
        </authorList>
    </citation>
    <scope>NUCLEOTIDE SEQUENCE</scope>
    <source>
        <strain evidence="2">TRa018bII</strain>
    </source>
</reference>
<gene>
    <name evidence="2" type="ORF">BJ875DRAFT_390213</name>
</gene>
<dbReference type="EMBL" id="MU252131">
    <property type="protein sequence ID" value="KAG9228052.1"/>
    <property type="molecule type" value="Genomic_DNA"/>
</dbReference>
<dbReference type="AlphaFoldDB" id="A0A9P7Y6X1"/>
<evidence type="ECO:0000313" key="3">
    <source>
        <dbReference type="Proteomes" id="UP000824998"/>
    </source>
</evidence>
<organism evidence="2 3">
    <name type="scientific">Amylocarpus encephaloides</name>
    <dbReference type="NCBI Taxonomy" id="45428"/>
    <lineage>
        <taxon>Eukaryota</taxon>
        <taxon>Fungi</taxon>
        <taxon>Dikarya</taxon>
        <taxon>Ascomycota</taxon>
        <taxon>Pezizomycotina</taxon>
        <taxon>Leotiomycetes</taxon>
        <taxon>Helotiales</taxon>
        <taxon>Helotiales incertae sedis</taxon>
        <taxon>Amylocarpus</taxon>
    </lineage>
</organism>
<evidence type="ECO:0000256" key="1">
    <source>
        <dbReference type="SAM" id="MobiDB-lite"/>
    </source>
</evidence>
<protein>
    <submittedName>
        <fullName evidence="2">Uncharacterized protein</fullName>
    </submittedName>
</protein>
<feature type="compositionally biased region" description="Low complexity" evidence="1">
    <location>
        <begin position="78"/>
        <end position="87"/>
    </location>
</feature>